<dbReference type="PANTHER" id="PTHR43471">
    <property type="entry name" value="ABC TRANSPORTER PERMEASE"/>
    <property type="match status" value="1"/>
</dbReference>
<accession>A0A3M0CCV2</accession>
<dbReference type="AlphaFoldDB" id="A0A3M0CCV2"/>
<keyword evidence="3" id="KW-1185">Reference proteome</keyword>
<feature type="transmembrane region" description="Helical" evidence="1">
    <location>
        <begin position="183"/>
        <end position="201"/>
    </location>
</feature>
<feature type="transmembrane region" description="Helical" evidence="1">
    <location>
        <begin position="441"/>
        <end position="460"/>
    </location>
</feature>
<keyword evidence="1" id="KW-0472">Membrane</keyword>
<keyword evidence="1" id="KW-0812">Transmembrane</keyword>
<dbReference type="GO" id="GO:0140359">
    <property type="term" value="F:ABC-type transporter activity"/>
    <property type="evidence" value="ECO:0007669"/>
    <property type="project" value="InterPro"/>
</dbReference>
<keyword evidence="1" id="KW-1133">Transmembrane helix</keyword>
<dbReference type="RefSeq" id="WP_121938454.1">
    <property type="nucleotide sequence ID" value="NZ_REFR01000011.1"/>
</dbReference>
<protein>
    <submittedName>
        <fullName evidence="2">ABC-2 type transport system permease protein</fullName>
    </submittedName>
</protein>
<dbReference type="InParanoid" id="A0A3M0CCV2"/>
<name>A0A3M0CCV2_9PROT</name>
<dbReference type="GO" id="GO:0016020">
    <property type="term" value="C:membrane"/>
    <property type="evidence" value="ECO:0007669"/>
    <property type="project" value="UniProtKB-SubCell"/>
</dbReference>
<dbReference type="InterPro" id="IPR021913">
    <property type="entry name" value="DUF3526"/>
</dbReference>
<feature type="transmembrane region" description="Helical" evidence="1">
    <location>
        <begin position="121"/>
        <end position="145"/>
    </location>
</feature>
<reference evidence="2 3" key="1">
    <citation type="submission" date="2018-10" db="EMBL/GenBank/DDBJ databases">
        <title>Genomic Encyclopedia of Archaeal and Bacterial Type Strains, Phase II (KMG-II): from individual species to whole genera.</title>
        <authorList>
            <person name="Goeker M."/>
        </authorList>
    </citation>
    <scope>NUCLEOTIDE SEQUENCE [LARGE SCALE GENOMIC DNA]</scope>
    <source>
        <strain evidence="2 3">DSM 25217</strain>
    </source>
</reference>
<evidence type="ECO:0000256" key="1">
    <source>
        <dbReference type="SAM" id="Phobius"/>
    </source>
</evidence>
<dbReference type="Pfam" id="PF12040">
    <property type="entry name" value="DUF3526"/>
    <property type="match status" value="1"/>
</dbReference>
<comment type="caution">
    <text evidence="2">The sequence shown here is derived from an EMBL/GenBank/DDBJ whole genome shotgun (WGS) entry which is preliminary data.</text>
</comment>
<sequence>MTSAIALNEIRLLTRNGPALALAVLLTGLMVAAALASVQRTTAFEAEHMAAEKMDRTVWDGQGARNPHSAAHFARYAFKPVPSLSAFDPGIVDHAGIAIWMEAHYRDPALFRRAEDTAQGLGLAALTPAWVLQSVGPLVIILLLFSTIAGEREDGTLRQLVASGVAAPAIISGKLLGGMAAMLLVLAPALGVGVLITAGAGHETSVSDFSVRLIGLVALYTVYFIIMGLIAVGVSALVKTRRDAFLTLIAIWAAMVIVMPVLSAGMAGTIFKQQGTEDIQRQLSAASSAYWEDSDKQDADKAELMARYGVSDVKDMPVNWEAYQLQKSEEDANPLFDAIYGELDTVHARQETLMSATALMSPTVAVAFLSSGLAGTDRIHHVAYAAAAEGHRRDMVKQLNEDMFNNAGEAGYRYTADRALWTAVEDFAHIPPRFTDVASRYIPSLLIIALYLAGGFAFAYGSIARARKTIAVSGAAR</sequence>
<evidence type="ECO:0000313" key="2">
    <source>
        <dbReference type="EMBL" id="RMB07654.1"/>
    </source>
</evidence>
<feature type="transmembrane region" description="Helical" evidence="1">
    <location>
        <begin position="245"/>
        <end position="271"/>
    </location>
</feature>
<dbReference type="EMBL" id="REFR01000011">
    <property type="protein sequence ID" value="RMB07654.1"/>
    <property type="molecule type" value="Genomic_DNA"/>
</dbReference>
<feature type="transmembrane region" description="Helical" evidence="1">
    <location>
        <begin position="20"/>
        <end position="38"/>
    </location>
</feature>
<gene>
    <name evidence="2" type="ORF">BXY39_1740</name>
</gene>
<dbReference type="OrthoDB" id="184009at2"/>
<evidence type="ECO:0000313" key="3">
    <source>
        <dbReference type="Proteomes" id="UP000271227"/>
    </source>
</evidence>
<feature type="transmembrane region" description="Helical" evidence="1">
    <location>
        <begin position="213"/>
        <end position="238"/>
    </location>
</feature>
<dbReference type="PANTHER" id="PTHR43471:SF1">
    <property type="entry name" value="ABC TRANSPORTER PERMEASE PROTEIN NOSY-RELATED"/>
    <property type="match status" value="1"/>
</dbReference>
<dbReference type="Proteomes" id="UP000271227">
    <property type="component" value="Unassembled WGS sequence"/>
</dbReference>
<proteinExistence type="predicted"/>
<organism evidence="2 3">
    <name type="scientific">Eilatimonas milleporae</name>
    <dbReference type="NCBI Taxonomy" id="911205"/>
    <lineage>
        <taxon>Bacteria</taxon>
        <taxon>Pseudomonadati</taxon>
        <taxon>Pseudomonadota</taxon>
        <taxon>Alphaproteobacteria</taxon>
        <taxon>Kordiimonadales</taxon>
        <taxon>Kordiimonadaceae</taxon>
        <taxon>Eilatimonas</taxon>
    </lineage>
</organism>